<dbReference type="EMBL" id="QXCT01000002">
    <property type="protein sequence ID" value="MDW9254798.1"/>
    <property type="molecule type" value="Genomic_DNA"/>
</dbReference>
<evidence type="ECO:0000313" key="3">
    <source>
        <dbReference type="Proteomes" id="UP001272137"/>
    </source>
</evidence>
<organism evidence="2 3">
    <name type="scientific">Burkholderia thailandensis</name>
    <dbReference type="NCBI Taxonomy" id="57975"/>
    <lineage>
        <taxon>Bacteria</taxon>
        <taxon>Pseudomonadati</taxon>
        <taxon>Pseudomonadota</taxon>
        <taxon>Betaproteobacteria</taxon>
        <taxon>Burkholderiales</taxon>
        <taxon>Burkholderiaceae</taxon>
        <taxon>Burkholderia</taxon>
        <taxon>pseudomallei group</taxon>
    </lineage>
</organism>
<sequence>MKPLRIERSARVLTASFDNPPLNFLAIAMMRELKRVLDDIERDASAGVVVVTSLAMRVESLCTRMPRERPRLARRRAASPAGEPADPPMAYRKPIVG</sequence>
<feature type="region of interest" description="Disordered" evidence="1">
    <location>
        <begin position="71"/>
        <end position="97"/>
    </location>
</feature>
<comment type="caution">
    <text evidence="2">The sequence shown here is derived from an EMBL/GenBank/DDBJ whole genome shotgun (WGS) entry which is preliminary data.</text>
</comment>
<gene>
    <name evidence="2" type="ORF">C7S16_1093</name>
</gene>
<dbReference type="Gene3D" id="3.90.226.10">
    <property type="entry name" value="2-enoyl-CoA Hydratase, Chain A, domain 1"/>
    <property type="match status" value="1"/>
</dbReference>
<reference evidence="2" key="1">
    <citation type="submission" date="2018-08" db="EMBL/GenBank/DDBJ databases">
        <title>Identification of Burkholderia cepacia strains that express a Burkholderia pseudomallei-like capsular polysaccharide.</title>
        <authorList>
            <person name="Burtnick M.N."/>
            <person name="Vongsouvath M."/>
            <person name="Newton P."/>
            <person name="Wuthiekanun V."/>
            <person name="Limmathurotsakul D."/>
            <person name="Brett P.J."/>
            <person name="Chantratita N."/>
            <person name="Dance D.A."/>
        </authorList>
    </citation>
    <scope>NUCLEOTIDE SEQUENCE</scope>
    <source>
        <strain evidence="2">SBXCC001</strain>
    </source>
</reference>
<proteinExistence type="predicted"/>
<dbReference type="RefSeq" id="WP_009904917.1">
    <property type="nucleotide sequence ID" value="NZ_CP008914.2"/>
</dbReference>
<dbReference type="SUPFAM" id="SSF52096">
    <property type="entry name" value="ClpP/crotonase"/>
    <property type="match status" value="1"/>
</dbReference>
<accession>A0AAW9CV80</accession>
<protein>
    <submittedName>
        <fullName evidence="2">Enoyl-CoA hydratase/isomerase family protein</fullName>
    </submittedName>
</protein>
<dbReference type="AlphaFoldDB" id="A0AAW9CV80"/>
<dbReference type="Proteomes" id="UP001272137">
    <property type="component" value="Unassembled WGS sequence"/>
</dbReference>
<evidence type="ECO:0000313" key="2">
    <source>
        <dbReference type="EMBL" id="MDW9254798.1"/>
    </source>
</evidence>
<dbReference type="KEGG" id="btha:DR62_3142"/>
<dbReference type="InterPro" id="IPR029045">
    <property type="entry name" value="ClpP/crotonase-like_dom_sf"/>
</dbReference>
<name>A0AAW9CV80_BURTH</name>
<evidence type="ECO:0000256" key="1">
    <source>
        <dbReference type="SAM" id="MobiDB-lite"/>
    </source>
</evidence>